<dbReference type="Gene3D" id="2.40.70.10">
    <property type="entry name" value="Acid Proteases"/>
    <property type="match status" value="1"/>
</dbReference>
<feature type="domain" description="HAT C-terminal dimerisation" evidence="2">
    <location>
        <begin position="29"/>
        <end position="110"/>
    </location>
</feature>
<accession>A0A5D3CC79</accession>
<name>A0A5D3CC79_CUCMM</name>
<dbReference type="InterPro" id="IPR008906">
    <property type="entry name" value="HATC_C_dom"/>
</dbReference>
<feature type="compositionally biased region" description="Basic and acidic residues" evidence="1">
    <location>
        <begin position="146"/>
        <end position="165"/>
    </location>
</feature>
<comment type="caution">
    <text evidence="4">The sequence shown here is derived from an EMBL/GenBank/DDBJ whole genome shotgun (WGS) entry which is preliminary data.</text>
</comment>
<reference evidence="5 6" key="1">
    <citation type="submission" date="2019-08" db="EMBL/GenBank/DDBJ databases">
        <title>Draft genome sequences of two oriental melons (Cucumis melo L. var makuwa).</title>
        <authorList>
            <person name="Kwon S.-Y."/>
        </authorList>
    </citation>
    <scope>NUCLEOTIDE SEQUENCE [LARGE SCALE GENOMIC DNA]</scope>
    <source>
        <strain evidence="6">cv. Chang Bougi</strain>
        <strain evidence="5">cv. SW 3</strain>
        <tissue evidence="4">Leaf</tissue>
    </source>
</reference>
<dbReference type="GO" id="GO:0046983">
    <property type="term" value="F:protein dimerization activity"/>
    <property type="evidence" value="ECO:0007669"/>
    <property type="project" value="InterPro"/>
</dbReference>
<organism evidence="4 6">
    <name type="scientific">Cucumis melo var. makuwa</name>
    <name type="common">Oriental melon</name>
    <dbReference type="NCBI Taxonomy" id="1194695"/>
    <lineage>
        <taxon>Eukaryota</taxon>
        <taxon>Viridiplantae</taxon>
        <taxon>Streptophyta</taxon>
        <taxon>Embryophyta</taxon>
        <taxon>Tracheophyta</taxon>
        <taxon>Spermatophyta</taxon>
        <taxon>Magnoliopsida</taxon>
        <taxon>eudicotyledons</taxon>
        <taxon>Gunneridae</taxon>
        <taxon>Pentapetalae</taxon>
        <taxon>rosids</taxon>
        <taxon>fabids</taxon>
        <taxon>Cucurbitales</taxon>
        <taxon>Cucurbitaceae</taxon>
        <taxon>Benincaseae</taxon>
        <taxon>Cucumis</taxon>
    </lineage>
</organism>
<dbReference type="EMBL" id="SSTE01012141">
    <property type="protein sequence ID" value="KAA0049643.1"/>
    <property type="molecule type" value="Genomic_DNA"/>
</dbReference>
<evidence type="ECO:0000259" key="2">
    <source>
        <dbReference type="Pfam" id="PF05699"/>
    </source>
</evidence>
<dbReference type="InterPro" id="IPR021109">
    <property type="entry name" value="Peptidase_aspartic_dom_sf"/>
</dbReference>
<dbReference type="InterPro" id="IPR012337">
    <property type="entry name" value="RNaseH-like_sf"/>
</dbReference>
<evidence type="ECO:0000313" key="5">
    <source>
        <dbReference type="Proteomes" id="UP000321393"/>
    </source>
</evidence>
<dbReference type="OrthoDB" id="1738534at2759"/>
<evidence type="ECO:0000256" key="1">
    <source>
        <dbReference type="SAM" id="MobiDB-lite"/>
    </source>
</evidence>
<dbReference type="PANTHER" id="PTHR23272:SF193">
    <property type="entry name" value="OS07G0624100 PROTEIN"/>
    <property type="match status" value="1"/>
</dbReference>
<evidence type="ECO:0000313" key="3">
    <source>
        <dbReference type="EMBL" id="KAA0049643.1"/>
    </source>
</evidence>
<feature type="region of interest" description="Disordered" evidence="1">
    <location>
        <begin position="134"/>
        <end position="175"/>
    </location>
</feature>
<evidence type="ECO:0000313" key="6">
    <source>
        <dbReference type="Proteomes" id="UP000321947"/>
    </source>
</evidence>
<dbReference type="PANTHER" id="PTHR23272">
    <property type="entry name" value="BED FINGER-RELATED"/>
    <property type="match status" value="1"/>
</dbReference>
<evidence type="ECO:0000313" key="4">
    <source>
        <dbReference type="EMBL" id="TYK08902.1"/>
    </source>
</evidence>
<dbReference type="SUPFAM" id="SSF53098">
    <property type="entry name" value="Ribonuclease H-like"/>
    <property type="match status" value="1"/>
</dbReference>
<protein>
    <submittedName>
        <fullName evidence="4">Ty3-gypsy retrotransposon protein</fullName>
    </submittedName>
</protein>
<dbReference type="AlphaFoldDB" id="A0A5D3CC79"/>
<dbReference type="EMBL" id="SSTD01012164">
    <property type="protein sequence ID" value="TYK08902.1"/>
    <property type="molecule type" value="Genomic_DNA"/>
</dbReference>
<dbReference type="Pfam" id="PF05699">
    <property type="entry name" value="Dimer_Tnp_hAT"/>
    <property type="match status" value="1"/>
</dbReference>
<dbReference type="Pfam" id="PF08284">
    <property type="entry name" value="RVP_2"/>
    <property type="match status" value="1"/>
</dbReference>
<dbReference type="Proteomes" id="UP000321947">
    <property type="component" value="Unassembled WGS sequence"/>
</dbReference>
<dbReference type="Proteomes" id="UP000321393">
    <property type="component" value="Unassembled WGS sequence"/>
</dbReference>
<proteinExistence type="predicted"/>
<dbReference type="CDD" id="cd00303">
    <property type="entry name" value="retropepsin_like"/>
    <property type="match status" value="1"/>
</dbReference>
<gene>
    <name evidence="4" type="ORF">E5676_scaffold383G00100</name>
    <name evidence="3" type="ORF">E6C27_scaffold163G001100</name>
</gene>
<sequence length="536" mass="59698">METDASCKVLSRYKRRRQEQNTLELRNDVDRYLSDSCEELNDQFDVLTWWKLNAVKYLILSKIAQDIFAISVSTVAFESAFNTGGRILDSFRSSLSPKTVEALICTQIWIRGKTTLLDLCPELEEMEICEKFENGKGNASGRPTRGKKDAKIPPRRGALRDDRGRGAGCVQPDSVPDQLSAEAKHLRDFRKYNPTTFDESLEDSTKDQMWLSSVETIFRYMKCPNDEKVQCVVFMLTDKGTAWWETIERMLGGDVGQITWEQFKESLRGLTCPRSQEEGQLQDRIRRLSSCLFQCRSGTLGQMEILAASSRNLLRQEKLQEGSLYVLLVERTIWVDVCLGPGLVSSGKVFATSKSEVERTGTILTEVEPLDHILSVSTPFGESMLSKEKVKACQVETVGHVIGVTLLVLDLHDFDVILGMDWLAANHASIDCSHKEVALNPPLMANFKFKGEGSRSLPKVISAMKASKLLNQDTWSILASVVDTREVDVPLSSEPMSSIQNGPSRVERAESAVTGGHVVSKAGVSVDQAKIEAVTS</sequence>